<evidence type="ECO:0000256" key="1">
    <source>
        <dbReference type="ARBA" id="ARBA00004651"/>
    </source>
</evidence>
<feature type="transmembrane region" description="Helical" evidence="6">
    <location>
        <begin position="116"/>
        <end position="134"/>
    </location>
</feature>
<dbReference type="Pfam" id="PF00482">
    <property type="entry name" value="T2SSF"/>
    <property type="match status" value="1"/>
</dbReference>
<keyword evidence="3 6" id="KW-0812">Transmembrane</keyword>
<evidence type="ECO:0000256" key="6">
    <source>
        <dbReference type="SAM" id="Phobius"/>
    </source>
</evidence>
<accession>A0ABS7E4Y6</accession>
<evidence type="ECO:0000259" key="7">
    <source>
        <dbReference type="Pfam" id="PF00482"/>
    </source>
</evidence>
<evidence type="ECO:0000256" key="2">
    <source>
        <dbReference type="ARBA" id="ARBA00022475"/>
    </source>
</evidence>
<feature type="transmembrane region" description="Helical" evidence="6">
    <location>
        <begin position="291"/>
        <end position="312"/>
    </location>
</feature>
<comment type="subcellular location">
    <subcellularLocation>
        <location evidence="1">Cell membrane</location>
        <topology evidence="1">Multi-pass membrane protein</topology>
    </subcellularLocation>
</comment>
<keyword evidence="5 6" id="KW-0472">Membrane</keyword>
<keyword evidence="4 6" id="KW-1133">Transmembrane helix</keyword>
<organism evidence="8 9">
    <name type="scientific">Shewanella nanhaiensis</name>
    <dbReference type="NCBI Taxonomy" id="2864872"/>
    <lineage>
        <taxon>Bacteria</taxon>
        <taxon>Pseudomonadati</taxon>
        <taxon>Pseudomonadota</taxon>
        <taxon>Gammaproteobacteria</taxon>
        <taxon>Alteromonadales</taxon>
        <taxon>Shewanellaceae</taxon>
        <taxon>Shewanella</taxon>
    </lineage>
</organism>
<evidence type="ECO:0000256" key="4">
    <source>
        <dbReference type="ARBA" id="ARBA00022989"/>
    </source>
</evidence>
<dbReference type="PANTHER" id="PTHR35007">
    <property type="entry name" value="INTEGRAL MEMBRANE PROTEIN-RELATED"/>
    <property type="match status" value="1"/>
</dbReference>
<dbReference type="RefSeq" id="WP_220110200.1">
    <property type="nucleotide sequence ID" value="NZ_JAHZST010000009.1"/>
</dbReference>
<evidence type="ECO:0000256" key="3">
    <source>
        <dbReference type="ARBA" id="ARBA00022692"/>
    </source>
</evidence>
<comment type="caution">
    <text evidence="8">The sequence shown here is derived from an EMBL/GenBank/DDBJ whole genome shotgun (WGS) entry which is preliminary data.</text>
</comment>
<reference evidence="8 9" key="1">
    <citation type="submission" date="2021-07" db="EMBL/GenBank/DDBJ databases">
        <title>Shewanella sp. nov, isolated from SCS.</title>
        <authorList>
            <person name="Cao W.R."/>
        </authorList>
    </citation>
    <scope>NUCLEOTIDE SEQUENCE [LARGE SCALE GENOMIC DNA]</scope>
    <source>
        <strain evidence="8 9">NR704-98</strain>
    </source>
</reference>
<feature type="transmembrane region" description="Helical" evidence="6">
    <location>
        <begin position="140"/>
        <end position="163"/>
    </location>
</feature>
<dbReference type="PANTHER" id="PTHR35007:SF2">
    <property type="entry name" value="PILUS ASSEMBLE PROTEIN"/>
    <property type="match status" value="1"/>
</dbReference>
<protein>
    <submittedName>
        <fullName evidence="8">Type II secretion system F family protein</fullName>
    </submittedName>
</protein>
<dbReference type="EMBL" id="JAHZST010000009">
    <property type="protein sequence ID" value="MBW8184715.1"/>
    <property type="molecule type" value="Genomic_DNA"/>
</dbReference>
<sequence length="322" mass="35268">MDYLISLLGSLFDDPRHVRWTLYVVAAIAGVTFAISVAYFISGIYSPLRKRLKHINKEDEPLNKAQADVNSTIEHGIGQVAKKSPINLSNDETRRLLIHAGLHSENALAIFSSVKLILFLIAGFLSILVLSMFPEMSGVVSAYVVLLLIGGAYLLPSIVLQWLANRRMRLLRTGFPDALDLLVVCCEAGLGLLAALQRVAKELAISHPCLASELDLVCSKVRAGLTVKVALSEFVDRTGLEDIKGLNSAISQSIRLGTGIAATLRVFSDEYRNKRLQEAEEQAAKLAVKMIFPMMCCIWPSFFIVAVGPAVLKVMKVWGQAF</sequence>
<gene>
    <name evidence="8" type="ORF">K0625_13655</name>
</gene>
<name>A0ABS7E4Y6_9GAMM</name>
<evidence type="ECO:0000256" key="5">
    <source>
        <dbReference type="ARBA" id="ARBA00023136"/>
    </source>
</evidence>
<proteinExistence type="predicted"/>
<evidence type="ECO:0000313" key="8">
    <source>
        <dbReference type="EMBL" id="MBW8184715.1"/>
    </source>
</evidence>
<dbReference type="Proteomes" id="UP001195963">
    <property type="component" value="Unassembled WGS sequence"/>
</dbReference>
<feature type="transmembrane region" description="Helical" evidence="6">
    <location>
        <begin position="20"/>
        <end position="41"/>
    </location>
</feature>
<dbReference type="InterPro" id="IPR018076">
    <property type="entry name" value="T2SS_GspF_dom"/>
</dbReference>
<evidence type="ECO:0000313" key="9">
    <source>
        <dbReference type="Proteomes" id="UP001195963"/>
    </source>
</evidence>
<feature type="domain" description="Type II secretion system protein GspF" evidence="7">
    <location>
        <begin position="179"/>
        <end position="307"/>
    </location>
</feature>
<keyword evidence="2" id="KW-1003">Cell membrane</keyword>
<keyword evidence="9" id="KW-1185">Reference proteome</keyword>